<dbReference type="InterPro" id="IPR029061">
    <property type="entry name" value="THDP-binding"/>
</dbReference>
<dbReference type="Pfam" id="PF00676">
    <property type="entry name" value="E1_dh"/>
    <property type="match status" value="2"/>
</dbReference>
<dbReference type="EMBL" id="MU128995">
    <property type="protein sequence ID" value="KAF9511804.1"/>
    <property type="molecule type" value="Genomic_DNA"/>
</dbReference>
<feature type="domain" description="Dehydrogenase E1 component" evidence="3">
    <location>
        <begin position="130"/>
        <end position="232"/>
    </location>
</feature>
<comment type="similarity">
    <text evidence="2">Belongs to the BCKDHA family.</text>
</comment>
<dbReference type="AlphaFoldDB" id="A0A9P6ATL0"/>
<dbReference type="PANTHER" id="PTHR43380:SF1">
    <property type="entry name" value="2-OXOISOVALERATE DEHYDROGENASE SUBUNIT ALPHA, MITOCHONDRIAL"/>
    <property type="match status" value="1"/>
</dbReference>
<feature type="domain" description="Dehydrogenase E1 component" evidence="3">
    <location>
        <begin position="1"/>
        <end position="128"/>
    </location>
</feature>
<evidence type="ECO:0000256" key="1">
    <source>
        <dbReference type="ARBA" id="ARBA00023002"/>
    </source>
</evidence>
<evidence type="ECO:0000313" key="4">
    <source>
        <dbReference type="EMBL" id="KAF9511804.1"/>
    </source>
</evidence>
<comment type="function">
    <text evidence="2">The branched-chain alpha-keto dehydrogenase complex catalyzes the overall conversion of alpha-keto acids to acyl-CoA and CO(2). It contains multiple copies of three enzymatic components: branched-chain alpha-keto acid decarboxylase (E1), lipoamide acyltransferase (E2) and lipoamide dehydrogenase (E3).</text>
</comment>
<dbReference type="CDD" id="cd02000">
    <property type="entry name" value="TPP_E1_PDC_ADC_BCADC"/>
    <property type="match status" value="1"/>
</dbReference>
<keyword evidence="2" id="KW-0786">Thiamine pyrophosphate</keyword>
<comment type="caution">
    <text evidence="4">The sequence shown here is derived from an EMBL/GenBank/DDBJ whole genome shotgun (WGS) entry which is preliminary data.</text>
</comment>
<name>A0A9P6ATL0_9AGAM</name>
<evidence type="ECO:0000313" key="5">
    <source>
        <dbReference type="Proteomes" id="UP000886523"/>
    </source>
</evidence>
<comment type="cofactor">
    <cofactor evidence="2">
        <name>thiamine diphosphate</name>
        <dbReference type="ChEBI" id="CHEBI:58937"/>
    </cofactor>
</comment>
<dbReference type="OrthoDB" id="3845at2759"/>
<dbReference type="GO" id="GO:0009083">
    <property type="term" value="P:branched-chain amino acid catabolic process"/>
    <property type="evidence" value="ECO:0007669"/>
    <property type="project" value="TreeGrafter"/>
</dbReference>
<dbReference type="GO" id="GO:0003863">
    <property type="term" value="F:branched-chain 2-oxo acid dehydrogenase activity"/>
    <property type="evidence" value="ECO:0007669"/>
    <property type="project" value="UniProtKB-EC"/>
</dbReference>
<keyword evidence="5" id="KW-1185">Reference proteome</keyword>
<accession>A0A9P6ATL0</accession>
<evidence type="ECO:0000256" key="2">
    <source>
        <dbReference type="RuleBase" id="RU365014"/>
    </source>
</evidence>
<dbReference type="SUPFAM" id="SSF52518">
    <property type="entry name" value="Thiamin diphosphate-binding fold (THDP-binding)"/>
    <property type="match status" value="1"/>
</dbReference>
<proteinExistence type="inferred from homology"/>
<protein>
    <recommendedName>
        <fullName evidence="2">2-oxoisovalerate dehydrogenase subunit alpha</fullName>
        <ecNumber evidence="2">1.2.4.4</ecNumber>
    </recommendedName>
    <alternativeName>
        <fullName evidence="2">Branched-chain alpha-keto acid dehydrogenase E1 component alpha chain</fullName>
    </alternativeName>
</protein>
<dbReference type="EC" id="1.2.4.4" evidence="2"/>
<comment type="catalytic activity">
    <reaction evidence="2">
        <text>N(6)-[(R)-lipoyl]-L-lysyl-[protein] + 3-methyl-2-oxobutanoate + H(+) = N(6)-[(R)-S(8)-2-methylpropanoyldihydrolipoyl]-L-lysyl-[protein] + CO2</text>
        <dbReference type="Rhea" id="RHEA:13457"/>
        <dbReference type="Rhea" id="RHEA-COMP:10474"/>
        <dbReference type="Rhea" id="RHEA-COMP:10497"/>
        <dbReference type="ChEBI" id="CHEBI:11851"/>
        <dbReference type="ChEBI" id="CHEBI:15378"/>
        <dbReference type="ChEBI" id="CHEBI:16526"/>
        <dbReference type="ChEBI" id="CHEBI:83099"/>
        <dbReference type="ChEBI" id="CHEBI:83142"/>
        <dbReference type="EC" id="1.2.4.4"/>
    </reaction>
</comment>
<dbReference type="Proteomes" id="UP000886523">
    <property type="component" value="Unassembled WGS sequence"/>
</dbReference>
<dbReference type="Gene3D" id="3.40.50.970">
    <property type="match status" value="2"/>
</dbReference>
<sequence>MDNILYNVQRQGKISFYHGEEASIVGSAAALGPNDEVLGQYREMGVLVWRGCSIDELMAQCLSTERDAGKGRQMPVHFGAPRFHFHTISSPLATQLPQAAGVAYAIKRDPARRGVDCVACYFGEGGWDSGKGPGYGIDTIRVDGNDALAVFSAVTEARRRAVAESKPVLVEAMTYRVGHHSTSDDNNPLHRMRKFLELQGWWSLEEEDSLKASQKKAVLTAFQKAEKDLKPSLTGLFTDVYSDEDTPWNLVEQRKELRDLLKKYGDAWEPYRTERAKFKGHGNDL</sequence>
<keyword evidence="1 2" id="KW-0560">Oxidoreductase</keyword>
<reference evidence="4" key="1">
    <citation type="journal article" date="2020" name="Nat. Commun.">
        <title>Large-scale genome sequencing of mycorrhizal fungi provides insights into the early evolution of symbiotic traits.</title>
        <authorList>
            <person name="Miyauchi S."/>
            <person name="Kiss E."/>
            <person name="Kuo A."/>
            <person name="Drula E."/>
            <person name="Kohler A."/>
            <person name="Sanchez-Garcia M."/>
            <person name="Morin E."/>
            <person name="Andreopoulos B."/>
            <person name="Barry K.W."/>
            <person name="Bonito G."/>
            <person name="Buee M."/>
            <person name="Carver A."/>
            <person name="Chen C."/>
            <person name="Cichocki N."/>
            <person name="Clum A."/>
            <person name="Culley D."/>
            <person name="Crous P.W."/>
            <person name="Fauchery L."/>
            <person name="Girlanda M."/>
            <person name="Hayes R.D."/>
            <person name="Keri Z."/>
            <person name="LaButti K."/>
            <person name="Lipzen A."/>
            <person name="Lombard V."/>
            <person name="Magnuson J."/>
            <person name="Maillard F."/>
            <person name="Murat C."/>
            <person name="Nolan M."/>
            <person name="Ohm R.A."/>
            <person name="Pangilinan J."/>
            <person name="Pereira M.F."/>
            <person name="Perotto S."/>
            <person name="Peter M."/>
            <person name="Pfister S."/>
            <person name="Riley R."/>
            <person name="Sitrit Y."/>
            <person name="Stielow J.B."/>
            <person name="Szollosi G."/>
            <person name="Zifcakova L."/>
            <person name="Stursova M."/>
            <person name="Spatafora J.W."/>
            <person name="Tedersoo L."/>
            <person name="Vaario L.M."/>
            <person name="Yamada A."/>
            <person name="Yan M."/>
            <person name="Wang P."/>
            <person name="Xu J."/>
            <person name="Bruns T."/>
            <person name="Baldrian P."/>
            <person name="Vilgalys R."/>
            <person name="Dunand C."/>
            <person name="Henrissat B."/>
            <person name="Grigoriev I.V."/>
            <person name="Hibbett D."/>
            <person name="Nagy L.G."/>
            <person name="Martin F.M."/>
        </authorList>
    </citation>
    <scope>NUCLEOTIDE SEQUENCE</scope>
    <source>
        <strain evidence="4">UP504</strain>
    </source>
</reference>
<organism evidence="4 5">
    <name type="scientific">Hydnum rufescens UP504</name>
    <dbReference type="NCBI Taxonomy" id="1448309"/>
    <lineage>
        <taxon>Eukaryota</taxon>
        <taxon>Fungi</taxon>
        <taxon>Dikarya</taxon>
        <taxon>Basidiomycota</taxon>
        <taxon>Agaricomycotina</taxon>
        <taxon>Agaricomycetes</taxon>
        <taxon>Cantharellales</taxon>
        <taxon>Hydnaceae</taxon>
        <taxon>Hydnum</taxon>
    </lineage>
</organism>
<dbReference type="InterPro" id="IPR001017">
    <property type="entry name" value="DH_E1"/>
</dbReference>
<dbReference type="InterPro" id="IPR050771">
    <property type="entry name" value="Alpha-ketoacid_DH_E1_comp"/>
</dbReference>
<dbReference type="PANTHER" id="PTHR43380">
    <property type="entry name" value="2-OXOISOVALERATE DEHYDROGENASE SUBUNIT ALPHA, MITOCHONDRIAL"/>
    <property type="match status" value="1"/>
</dbReference>
<evidence type="ECO:0000259" key="3">
    <source>
        <dbReference type="Pfam" id="PF00676"/>
    </source>
</evidence>
<gene>
    <name evidence="4" type="ORF">BS47DRAFT_1372943</name>
</gene>